<protein>
    <submittedName>
        <fullName evidence="3">Tripartite tricarboxylate transporter substrate binding protein</fullName>
    </submittedName>
</protein>
<keyword evidence="4" id="KW-1185">Reference proteome</keyword>
<name>A0A4S8ENR2_9BURK</name>
<dbReference type="AlphaFoldDB" id="A0A4S8ENR2"/>
<dbReference type="EMBL" id="STFG01000032">
    <property type="protein sequence ID" value="THT96292.1"/>
    <property type="molecule type" value="Genomic_DNA"/>
</dbReference>
<dbReference type="PIRSF" id="PIRSF017082">
    <property type="entry name" value="YflP"/>
    <property type="match status" value="1"/>
</dbReference>
<comment type="similarity">
    <text evidence="1">Belongs to the UPF0065 (bug) family.</text>
</comment>
<proteinExistence type="inferred from homology"/>
<dbReference type="Gene3D" id="3.40.190.10">
    <property type="entry name" value="Periplasmic binding protein-like II"/>
    <property type="match status" value="1"/>
</dbReference>
<dbReference type="RefSeq" id="WP_136574866.1">
    <property type="nucleotide sequence ID" value="NZ_STFG01000032.1"/>
</dbReference>
<accession>A0A4S8ENR2</accession>
<feature type="signal peptide" evidence="2">
    <location>
        <begin position="1"/>
        <end position="27"/>
    </location>
</feature>
<feature type="chain" id="PRO_5020235873" evidence="2">
    <location>
        <begin position="28"/>
        <end position="329"/>
    </location>
</feature>
<dbReference type="Pfam" id="PF03401">
    <property type="entry name" value="TctC"/>
    <property type="match status" value="1"/>
</dbReference>
<dbReference type="InterPro" id="IPR042100">
    <property type="entry name" value="Bug_dom1"/>
</dbReference>
<dbReference type="Gene3D" id="3.40.190.150">
    <property type="entry name" value="Bordetella uptake gene, domain 1"/>
    <property type="match status" value="1"/>
</dbReference>
<keyword evidence="2" id="KW-0732">Signal</keyword>
<organism evidence="3 4">
    <name type="scientific">Lampropedia puyangensis</name>
    <dbReference type="NCBI Taxonomy" id="1330072"/>
    <lineage>
        <taxon>Bacteria</taxon>
        <taxon>Pseudomonadati</taxon>
        <taxon>Pseudomonadota</taxon>
        <taxon>Betaproteobacteria</taxon>
        <taxon>Burkholderiales</taxon>
        <taxon>Comamonadaceae</taxon>
        <taxon>Lampropedia</taxon>
    </lineage>
</organism>
<dbReference type="CDD" id="cd07012">
    <property type="entry name" value="PBP2_Bug_TTT"/>
    <property type="match status" value="1"/>
</dbReference>
<dbReference type="OrthoDB" id="8678477at2"/>
<dbReference type="SUPFAM" id="SSF53850">
    <property type="entry name" value="Periplasmic binding protein-like II"/>
    <property type="match status" value="1"/>
</dbReference>
<evidence type="ECO:0000313" key="4">
    <source>
        <dbReference type="Proteomes" id="UP000308917"/>
    </source>
</evidence>
<gene>
    <name evidence="3" type="ORF">E9531_16460</name>
</gene>
<comment type="caution">
    <text evidence="3">The sequence shown here is derived from an EMBL/GenBank/DDBJ whole genome shotgun (WGS) entry which is preliminary data.</text>
</comment>
<dbReference type="PANTHER" id="PTHR42928:SF5">
    <property type="entry name" value="BLR1237 PROTEIN"/>
    <property type="match status" value="1"/>
</dbReference>
<dbReference type="Proteomes" id="UP000308917">
    <property type="component" value="Unassembled WGS sequence"/>
</dbReference>
<dbReference type="InterPro" id="IPR005064">
    <property type="entry name" value="BUG"/>
</dbReference>
<evidence type="ECO:0000313" key="3">
    <source>
        <dbReference type="EMBL" id="THT96292.1"/>
    </source>
</evidence>
<dbReference type="PANTHER" id="PTHR42928">
    <property type="entry name" value="TRICARBOXYLATE-BINDING PROTEIN"/>
    <property type="match status" value="1"/>
</dbReference>
<evidence type="ECO:0000256" key="2">
    <source>
        <dbReference type="SAM" id="SignalP"/>
    </source>
</evidence>
<sequence>MQRFSAWKLVGITALCALTSTLPALHAAGSYPTRPIQVIVPYAPGGTTDLAGRIVAKAMGEALGQPAVVENKPGAAGSVGVAQALRAAPDGYTMAVSGVSSTMIHDLLGRKLPYDPKTDLHAVAYLGSSGMVVITSSDSAYKTLQDVIDASKAKPGSVSFGSAGNVSPGHMASEYLASMAKIEMTHVPYTGDSALMSDLVSGRIDIATVGIASVFSHIKAGSIRTLAITSAERFSTFPEIPTVAEAGQLTGYEADIWNLLVLPKGTASEIDQKLNATINQLMRTDEVKNSMLQIGFTARDMELADIQTFIQTERAKWGKVIKESNISLE</sequence>
<evidence type="ECO:0000256" key="1">
    <source>
        <dbReference type="ARBA" id="ARBA00006987"/>
    </source>
</evidence>
<reference evidence="3 4" key="1">
    <citation type="journal article" date="2015" name="Antonie Van Leeuwenhoek">
        <title>Lampropedia puyangensis sp. nov., isolated from symptomatic bark of Populus ? euramericana canker and emended description of Lampropedia hyalina (Ehrenberg 1832) Lee et al. 2004.</title>
        <authorList>
            <person name="Li Y."/>
            <person name="Wang T."/>
            <person name="Piao C.G."/>
            <person name="Wang L.F."/>
            <person name="Tian G.Z."/>
            <person name="Zhu T.H."/>
            <person name="Guo M.W."/>
        </authorList>
    </citation>
    <scope>NUCLEOTIDE SEQUENCE [LARGE SCALE GENOMIC DNA]</scope>
    <source>
        <strain evidence="3 4">2-bin</strain>
    </source>
</reference>